<dbReference type="AlphaFoldDB" id="A0A938X0P1"/>
<keyword evidence="2" id="KW-1185">Reference proteome</keyword>
<reference evidence="1" key="2">
    <citation type="journal article" date="2021" name="Sci. Rep.">
        <title>The distribution of antibiotic resistance genes in chicken gut microbiota commensals.</title>
        <authorList>
            <person name="Juricova H."/>
            <person name="Matiasovicova J."/>
            <person name="Kubasova T."/>
            <person name="Cejkova D."/>
            <person name="Rychlik I."/>
        </authorList>
    </citation>
    <scope>NUCLEOTIDE SEQUENCE</scope>
    <source>
        <strain evidence="1">An420c</strain>
    </source>
</reference>
<sequence length="584" mass="68145">MSFQETFSISELQRMCAMSEYLEESDIHMNDTTISWDGNIIYFKNKKPKATGNEFLIPIQVKGKVFESLPQEKSIRYSVRTRDLENYLKNGGTIFFVGAIQKETGSVKMYAKLLLPVDLMKIIKDKEEQDHITIDLALIETFKELEQLCVLFCENKPRQAYITKDMPIPDYDSASQFVVSTLRGKYTDPAIAMVKNPITYFYMKKNDRIIPMLITDLTTAVPGKIWIRIDDKIGQSYPVQRIYKKNTTTLLINEAIAFICNEDTQQLTIKVLESSNINFYVTYKNAELIVAFANASECWIETLQINEKEIRLIQSSFRKDFLKYYERVLRIGKLVDELKISKRLLKTSDAMSAEQSLLFLKRALIEKSIVSLPFAKGEECNIYKQIIGEKRLLLEYEKSGDGYIVRNFLEAGKRFAILVETPEGEKHCINRWFALRGDDIQNILFDEKMLINEMEKINEFEQGQLLGLVLDCLHAYDLDKETRMLSLAEKLFTVLKQKMKDEMLLTINELQIVARRRSLNEDEKKLLIPYKYSQNFFARCCACILLEDYEEFKFHVQQLSAEDKKEFYTWPIINLLPEVFVEKE</sequence>
<evidence type="ECO:0008006" key="3">
    <source>
        <dbReference type="Google" id="ProtNLM"/>
    </source>
</evidence>
<proteinExistence type="predicted"/>
<dbReference type="RefSeq" id="WP_204908241.1">
    <property type="nucleotide sequence ID" value="NZ_JACJLV010000007.1"/>
</dbReference>
<reference evidence="1" key="1">
    <citation type="submission" date="2020-08" db="EMBL/GenBank/DDBJ databases">
        <authorList>
            <person name="Cejkova D."/>
            <person name="Kubasova T."/>
            <person name="Jahodarova E."/>
            <person name="Rychlik I."/>
        </authorList>
    </citation>
    <scope>NUCLEOTIDE SEQUENCE</scope>
    <source>
        <strain evidence="1">An420c</strain>
    </source>
</reference>
<evidence type="ECO:0000313" key="2">
    <source>
        <dbReference type="Proteomes" id="UP000713880"/>
    </source>
</evidence>
<protein>
    <recommendedName>
        <fullName evidence="3">DUF4365 domain-containing protein</fullName>
    </recommendedName>
</protein>
<accession>A0A938X0P1</accession>
<dbReference type="EMBL" id="JACJLV010000007">
    <property type="protein sequence ID" value="MBM6826177.1"/>
    <property type="molecule type" value="Genomic_DNA"/>
</dbReference>
<evidence type="ECO:0000313" key="1">
    <source>
        <dbReference type="EMBL" id="MBM6826177.1"/>
    </source>
</evidence>
<comment type="caution">
    <text evidence="1">The sequence shown here is derived from an EMBL/GenBank/DDBJ whole genome shotgun (WGS) entry which is preliminary data.</text>
</comment>
<gene>
    <name evidence="1" type="ORF">H6A13_03525</name>
</gene>
<name>A0A938X0P1_9CLOT</name>
<organism evidence="1 2">
    <name type="scientific">Mordavella massiliensis</name>
    <dbReference type="NCBI Taxonomy" id="1871024"/>
    <lineage>
        <taxon>Bacteria</taxon>
        <taxon>Bacillati</taxon>
        <taxon>Bacillota</taxon>
        <taxon>Clostridia</taxon>
        <taxon>Eubacteriales</taxon>
        <taxon>Clostridiaceae</taxon>
        <taxon>Mordavella</taxon>
    </lineage>
</organism>
<dbReference type="Proteomes" id="UP000713880">
    <property type="component" value="Unassembled WGS sequence"/>
</dbReference>